<evidence type="ECO:0000313" key="2">
    <source>
        <dbReference type="Proteomes" id="UP000274358"/>
    </source>
</evidence>
<evidence type="ECO:0000313" key="1">
    <source>
        <dbReference type="EMBL" id="RUL73657.1"/>
    </source>
</evidence>
<dbReference type="OrthoDB" id="1453999at2"/>
<dbReference type="AlphaFoldDB" id="A0A3S0RJF5"/>
<reference evidence="1 2" key="1">
    <citation type="submission" date="2018-12" db="EMBL/GenBank/DDBJ databases">
        <title>Dyella dinghuensis sp. nov. DHOA06 and Dyella choica sp. nov. 4M-K27, isolated from forest soil.</title>
        <authorList>
            <person name="Qiu L.-H."/>
            <person name="Gao Z.-H."/>
        </authorList>
    </citation>
    <scope>NUCLEOTIDE SEQUENCE [LARGE SCALE GENOMIC DNA]</scope>
    <source>
        <strain evidence="1 2">4M-K27</strain>
    </source>
</reference>
<proteinExistence type="predicted"/>
<organism evidence="1 2">
    <name type="scientific">Dyella choica</name>
    <dbReference type="NCBI Taxonomy" id="1927959"/>
    <lineage>
        <taxon>Bacteria</taxon>
        <taxon>Pseudomonadati</taxon>
        <taxon>Pseudomonadota</taxon>
        <taxon>Gammaproteobacteria</taxon>
        <taxon>Lysobacterales</taxon>
        <taxon>Rhodanobacteraceae</taxon>
        <taxon>Dyella</taxon>
    </lineage>
</organism>
<gene>
    <name evidence="1" type="ORF">EKH80_15190</name>
</gene>
<protein>
    <submittedName>
        <fullName evidence="1">Uncharacterized protein</fullName>
    </submittedName>
</protein>
<keyword evidence="2" id="KW-1185">Reference proteome</keyword>
<accession>A0A3S0RJF5</accession>
<dbReference type="EMBL" id="RYYV01000011">
    <property type="protein sequence ID" value="RUL73657.1"/>
    <property type="molecule type" value="Genomic_DNA"/>
</dbReference>
<sequence length="81" mass="9053">MSVAEPIKLEHAYCLCPLETFVACAHQMLDPATPEPVLCSMEPKLMAQLPALRALGLFELFEVRDPALRAWLDDELTKLTV</sequence>
<comment type="caution">
    <text evidence="1">The sequence shown here is derived from an EMBL/GenBank/DDBJ whole genome shotgun (WGS) entry which is preliminary data.</text>
</comment>
<name>A0A3S0RJF5_9GAMM</name>
<dbReference type="Proteomes" id="UP000274358">
    <property type="component" value="Unassembled WGS sequence"/>
</dbReference>
<dbReference type="RefSeq" id="WP_126685620.1">
    <property type="nucleotide sequence ID" value="NZ_RYYV01000011.1"/>
</dbReference>